<comment type="caution">
    <text evidence="1">The sequence shown here is derived from an EMBL/GenBank/DDBJ whole genome shotgun (WGS) entry which is preliminary data.</text>
</comment>
<dbReference type="PANTHER" id="PTHR18934">
    <property type="entry name" value="ATP-DEPENDENT RNA HELICASE"/>
    <property type="match status" value="1"/>
</dbReference>
<evidence type="ECO:0000313" key="1">
    <source>
        <dbReference type="EMBL" id="CAF4898523.1"/>
    </source>
</evidence>
<organism evidence="1 2">
    <name type="scientific">Rotaria magnacalcarata</name>
    <dbReference type="NCBI Taxonomy" id="392030"/>
    <lineage>
        <taxon>Eukaryota</taxon>
        <taxon>Metazoa</taxon>
        <taxon>Spiralia</taxon>
        <taxon>Gnathifera</taxon>
        <taxon>Rotifera</taxon>
        <taxon>Eurotatoria</taxon>
        <taxon>Bdelloidea</taxon>
        <taxon>Philodinida</taxon>
        <taxon>Philodinidae</taxon>
        <taxon>Rotaria</taxon>
    </lineage>
</organism>
<reference evidence="1" key="1">
    <citation type="submission" date="2021-02" db="EMBL/GenBank/DDBJ databases">
        <authorList>
            <person name="Nowell W R."/>
        </authorList>
    </citation>
    <scope>NUCLEOTIDE SEQUENCE</scope>
</reference>
<name>A0A8S3C7P5_9BILA</name>
<dbReference type="InterPro" id="IPR027417">
    <property type="entry name" value="P-loop_NTPase"/>
</dbReference>
<sequence length="268" mass="30658">KKLLAIDQKAYTRDFQRKFDNEFLQHCSKGILRDNDDKTTICSSTSQQFENTTVASSINNHLIKTDLDVPSEADKEEIRHVFGISHALETFDDYKDLKQWINQDTTLPVYSQKDKILSTIETNSITVIQGNTGSGKSTQIPQCILDNYVGRSKPVNIVVAQPRRIAARSLCEHVSHSRNWTVGQTVGYQTSLNKQRCELTRILYCTTVRMLWLRNSQNVKIILMSATIEIDKLTNYFRQVINGRIVPAEVMTNLKLLPVFTKYLITDI</sequence>
<feature type="non-terminal residue" evidence="1">
    <location>
        <position position="268"/>
    </location>
</feature>
<dbReference type="SUPFAM" id="SSF52540">
    <property type="entry name" value="P-loop containing nucleoside triphosphate hydrolases"/>
    <property type="match status" value="1"/>
</dbReference>
<proteinExistence type="predicted"/>
<evidence type="ECO:0000313" key="2">
    <source>
        <dbReference type="Proteomes" id="UP000681967"/>
    </source>
</evidence>
<dbReference type="PANTHER" id="PTHR18934:SF113">
    <property type="entry name" value="ATP-DEPENDENT RNA HELICASE TDRD9"/>
    <property type="match status" value="1"/>
</dbReference>
<accession>A0A8S3C7P5</accession>
<dbReference type="AlphaFoldDB" id="A0A8S3C7P5"/>
<dbReference type="GO" id="GO:0004386">
    <property type="term" value="F:helicase activity"/>
    <property type="evidence" value="ECO:0007669"/>
    <property type="project" value="TreeGrafter"/>
</dbReference>
<protein>
    <submittedName>
        <fullName evidence="1">Uncharacterized protein</fullName>
    </submittedName>
</protein>
<gene>
    <name evidence="1" type="ORF">BYL167_LOCUS52063</name>
</gene>
<dbReference type="GO" id="GO:0003723">
    <property type="term" value="F:RNA binding"/>
    <property type="evidence" value="ECO:0007669"/>
    <property type="project" value="TreeGrafter"/>
</dbReference>
<dbReference type="EMBL" id="CAJOBH010167113">
    <property type="protein sequence ID" value="CAF4898523.1"/>
    <property type="molecule type" value="Genomic_DNA"/>
</dbReference>
<dbReference type="Gene3D" id="3.40.50.300">
    <property type="entry name" value="P-loop containing nucleotide triphosphate hydrolases"/>
    <property type="match status" value="1"/>
</dbReference>
<dbReference type="Proteomes" id="UP000681967">
    <property type="component" value="Unassembled WGS sequence"/>
</dbReference>